<comment type="caution">
    <text evidence="2">The sequence shown here is derived from an EMBL/GenBank/DDBJ whole genome shotgun (WGS) entry which is preliminary data.</text>
</comment>
<evidence type="ECO:0000313" key="3">
    <source>
        <dbReference type="Proteomes" id="UP000256379"/>
    </source>
</evidence>
<feature type="compositionally biased region" description="Basic and acidic residues" evidence="1">
    <location>
        <begin position="13"/>
        <end position="23"/>
    </location>
</feature>
<dbReference type="AlphaFoldDB" id="A0A3D8ILG6"/>
<evidence type="ECO:0000256" key="1">
    <source>
        <dbReference type="SAM" id="MobiDB-lite"/>
    </source>
</evidence>
<organism evidence="2 3">
    <name type="scientific">Helicobacter didelphidarum</name>
    <dbReference type="NCBI Taxonomy" id="2040648"/>
    <lineage>
        <taxon>Bacteria</taxon>
        <taxon>Pseudomonadati</taxon>
        <taxon>Campylobacterota</taxon>
        <taxon>Epsilonproteobacteria</taxon>
        <taxon>Campylobacterales</taxon>
        <taxon>Helicobacteraceae</taxon>
        <taxon>Helicobacter</taxon>
    </lineage>
</organism>
<evidence type="ECO:0000313" key="2">
    <source>
        <dbReference type="EMBL" id="RDU65785.1"/>
    </source>
</evidence>
<dbReference type="EMBL" id="NXLQ01000010">
    <property type="protein sequence ID" value="RDU65785.1"/>
    <property type="molecule type" value="Genomic_DNA"/>
</dbReference>
<protein>
    <submittedName>
        <fullName evidence="2">Uncharacterized protein</fullName>
    </submittedName>
</protein>
<feature type="region of interest" description="Disordered" evidence="1">
    <location>
        <begin position="1"/>
        <end position="54"/>
    </location>
</feature>
<feature type="region of interest" description="Disordered" evidence="1">
    <location>
        <begin position="74"/>
        <end position="115"/>
    </location>
</feature>
<name>A0A3D8ILG6_9HELI</name>
<feature type="compositionally biased region" description="Basic and acidic residues" evidence="1">
    <location>
        <begin position="87"/>
        <end position="109"/>
    </location>
</feature>
<dbReference type="RefSeq" id="WP_115543061.1">
    <property type="nucleotide sequence ID" value="NZ_NXLQ01000010.1"/>
</dbReference>
<keyword evidence="3" id="KW-1185">Reference proteome</keyword>
<reference evidence="2 3" key="1">
    <citation type="submission" date="2018-04" db="EMBL/GenBank/DDBJ databases">
        <title>Novel Campyloabacter and Helicobacter Species and Strains.</title>
        <authorList>
            <person name="Mannion A.J."/>
            <person name="Shen Z."/>
            <person name="Fox J.G."/>
        </authorList>
    </citation>
    <scope>NUCLEOTIDE SEQUENCE [LARGE SCALE GENOMIC DNA]</scope>
    <source>
        <strain evidence="2 3">MIT 17-337</strain>
    </source>
</reference>
<proteinExistence type="predicted"/>
<gene>
    <name evidence="2" type="ORF">CQA53_05690</name>
</gene>
<sequence>MEKSFLEQLQARILEEQGKEKNNDITNEQDTNNTRDKQGINKEASGSITDSKRRGISTDTLMALRRNGIGSIRNAERGFATNNTNRNKNESRSTAESEERTAESEERTAVAEGSQRVGAGCTNIARLSHESSQLTEKEYAELKLNLAREKAIKAYINEYTQNFQNNTLQQGAILNQKEITSFINPIAESTQSKQEQSPQTDSNQHLYNQEKELFYKSYTRLTTKSLLKDAQIKEINNALQKYHDICNNPNLTEYLKQDKEIIKQVETLQTMAKKLGMQRSRER</sequence>
<accession>A0A3D8ILG6</accession>
<dbReference type="Proteomes" id="UP000256379">
    <property type="component" value="Unassembled WGS sequence"/>
</dbReference>